<accession>A0A8X6GIL2</accession>
<reference evidence="1" key="1">
    <citation type="submission" date="2020-07" db="EMBL/GenBank/DDBJ databases">
        <title>Multicomponent nature underlies the extraordinary mechanical properties of spider dragline silk.</title>
        <authorList>
            <person name="Kono N."/>
            <person name="Nakamura H."/>
            <person name="Mori M."/>
            <person name="Yoshida Y."/>
            <person name="Ohtoshi R."/>
            <person name="Malay A.D."/>
            <person name="Moran D.A.P."/>
            <person name="Tomita M."/>
            <person name="Numata K."/>
            <person name="Arakawa K."/>
        </authorList>
    </citation>
    <scope>NUCLEOTIDE SEQUENCE</scope>
</reference>
<keyword evidence="2" id="KW-1185">Reference proteome</keyword>
<gene>
    <name evidence="1" type="ORF">TNCT_106051</name>
</gene>
<evidence type="ECO:0000313" key="1">
    <source>
        <dbReference type="EMBL" id="GFR03824.1"/>
    </source>
</evidence>
<sequence>MNLPNSQDSNTTFLDKKFSKIATANSRERVVREKDIEHDNDRTLTIKLKQGLITTVQLISLLFLEVDTEQINVSLKSPYWNALPLVEFLPQGICCK</sequence>
<name>A0A8X6GIL2_TRICU</name>
<proteinExistence type="predicted"/>
<evidence type="ECO:0000313" key="2">
    <source>
        <dbReference type="Proteomes" id="UP000887116"/>
    </source>
</evidence>
<dbReference type="EMBL" id="BMAO01025615">
    <property type="protein sequence ID" value="GFR03824.1"/>
    <property type="molecule type" value="Genomic_DNA"/>
</dbReference>
<dbReference type="Proteomes" id="UP000887116">
    <property type="component" value="Unassembled WGS sequence"/>
</dbReference>
<protein>
    <submittedName>
        <fullName evidence="1">Uncharacterized protein</fullName>
    </submittedName>
</protein>
<dbReference type="AlphaFoldDB" id="A0A8X6GIL2"/>
<organism evidence="1 2">
    <name type="scientific">Trichonephila clavata</name>
    <name type="common">Joro spider</name>
    <name type="synonym">Nephila clavata</name>
    <dbReference type="NCBI Taxonomy" id="2740835"/>
    <lineage>
        <taxon>Eukaryota</taxon>
        <taxon>Metazoa</taxon>
        <taxon>Ecdysozoa</taxon>
        <taxon>Arthropoda</taxon>
        <taxon>Chelicerata</taxon>
        <taxon>Arachnida</taxon>
        <taxon>Araneae</taxon>
        <taxon>Araneomorphae</taxon>
        <taxon>Entelegynae</taxon>
        <taxon>Araneoidea</taxon>
        <taxon>Nephilidae</taxon>
        <taxon>Trichonephila</taxon>
    </lineage>
</organism>
<comment type="caution">
    <text evidence="1">The sequence shown here is derived from an EMBL/GenBank/DDBJ whole genome shotgun (WGS) entry which is preliminary data.</text>
</comment>